<dbReference type="GO" id="GO:0006915">
    <property type="term" value="P:apoptotic process"/>
    <property type="evidence" value="ECO:0007669"/>
    <property type="project" value="UniProtKB-ARBA"/>
</dbReference>
<dbReference type="SUPFAM" id="SSF75632">
    <property type="entry name" value="Cullin homology domain"/>
    <property type="match status" value="1"/>
</dbReference>
<dbReference type="InterPro" id="IPR045093">
    <property type="entry name" value="Cullin"/>
</dbReference>
<comment type="subcellular location">
    <subcellularLocation>
        <location evidence="1">Nucleus</location>
    </subcellularLocation>
</comment>
<dbReference type="GO" id="GO:0005737">
    <property type="term" value="C:cytoplasm"/>
    <property type="evidence" value="ECO:0007669"/>
    <property type="project" value="UniProtKB-ARBA"/>
</dbReference>
<dbReference type="FunFam" id="1.20.1310.10:FF:000001">
    <property type="entry name" value="Cullin 3"/>
    <property type="match status" value="1"/>
</dbReference>
<dbReference type="Pfam" id="PF10557">
    <property type="entry name" value="Cullin_Nedd8"/>
    <property type="match status" value="1"/>
</dbReference>
<keyword evidence="6" id="KW-0832">Ubl conjugation</keyword>
<evidence type="ECO:0000256" key="6">
    <source>
        <dbReference type="ARBA" id="ARBA00022843"/>
    </source>
</evidence>
<dbReference type="GO" id="GO:0031625">
    <property type="term" value="F:ubiquitin protein ligase binding"/>
    <property type="evidence" value="ECO:0007669"/>
    <property type="project" value="InterPro"/>
</dbReference>
<evidence type="ECO:0000256" key="8">
    <source>
        <dbReference type="PROSITE-ProRule" id="PRU00330"/>
    </source>
</evidence>
<evidence type="ECO:0000256" key="1">
    <source>
        <dbReference type="ARBA" id="ARBA00004123"/>
    </source>
</evidence>
<reference evidence="11" key="1">
    <citation type="journal article" date="2013" name="Genetics">
        <title>The draft genome and transcriptome of Panagrellus redivivus are shaped by the harsh demands of a free-living lifestyle.</title>
        <authorList>
            <person name="Srinivasan J."/>
            <person name="Dillman A.R."/>
            <person name="Macchietto M.G."/>
            <person name="Heikkinen L."/>
            <person name="Lakso M."/>
            <person name="Fracchia K.M."/>
            <person name="Antoshechkin I."/>
            <person name="Mortazavi A."/>
            <person name="Wong G."/>
            <person name="Sternberg P.W."/>
        </authorList>
    </citation>
    <scope>NUCLEOTIDE SEQUENCE [LARGE SCALE GENOMIC DNA]</scope>
    <source>
        <strain evidence="11">MT8872</strain>
    </source>
</reference>
<evidence type="ECO:0000256" key="9">
    <source>
        <dbReference type="RuleBase" id="RU003829"/>
    </source>
</evidence>
<comment type="similarity">
    <text evidence="3 8 9">Belongs to the cullin family.</text>
</comment>
<dbReference type="FunFam" id="1.10.10.10:FF:000091">
    <property type="entry name" value="Cullin 3"/>
    <property type="match status" value="1"/>
</dbReference>
<dbReference type="Proteomes" id="UP000492821">
    <property type="component" value="Unassembled WGS sequence"/>
</dbReference>
<dbReference type="InterPro" id="IPR036317">
    <property type="entry name" value="Cullin_homology_sf"/>
</dbReference>
<dbReference type="Gene3D" id="3.30.230.130">
    <property type="entry name" value="Cullin, Chain C, Domain 2"/>
    <property type="match status" value="1"/>
</dbReference>
<evidence type="ECO:0000256" key="2">
    <source>
        <dbReference type="ARBA" id="ARBA00004906"/>
    </source>
</evidence>
<dbReference type="SUPFAM" id="SSF46785">
    <property type="entry name" value="Winged helix' DNA-binding domain"/>
    <property type="match status" value="1"/>
</dbReference>
<dbReference type="InterPro" id="IPR036390">
    <property type="entry name" value="WH_DNA-bd_sf"/>
</dbReference>
<dbReference type="GO" id="GO:0010468">
    <property type="term" value="P:regulation of gene expression"/>
    <property type="evidence" value="ECO:0007669"/>
    <property type="project" value="UniProtKB-ARBA"/>
</dbReference>
<evidence type="ECO:0000313" key="11">
    <source>
        <dbReference type="Proteomes" id="UP000492821"/>
    </source>
</evidence>
<dbReference type="PROSITE" id="PS50069">
    <property type="entry name" value="CULLIN_2"/>
    <property type="match status" value="1"/>
</dbReference>
<sequence>MVLYRYDEVLYDSLIDIVTDHASFTSFSKMRGAKAQQSNNVRIRTFPAHVDEQSYVDSRWEMLKTAIVEIQNKNNSGLSFEELYRNAYTMVLHKYGEVLYNGLVDTVTYHLRNHVRPVVENSISDNFISELIKCWNDHTVAMVMIRDILMYMDRVYVQQRQCLDPVYNLGLRMFRDEIVNNQDINGHLKATMLGMIALERQKESIDWMSLKHACKMLIALGIDSRGYYESQFETHFLRESSEYYHNAGQKFLAENSASVFVRKVNECLTEEKERAERYLDPITGGKILQVLQKELIVAHMHTIVDLENSGLVFMLNNDRVDDMKLLYQLLHDVAGGSKVVIEAMSKYLRAKGERLVSAENNGPVNPVSYIQSLIDLKAQFDHFLHRAFNDDKEFKTRIQTDFEYFLNLNAKSPEFLSLYIDDRLKKGLKSMNEGDADGVLDKAMVLFRFLQDKDIFEKYYKQHLAKRLLYAKSNSDDAEKSMITKLKTECGAHFTSKLEGMFKDMEVSSNLMNCFKDQETEGDIDLSVRVLTKGHWPTTDVPLCPLPPSAEAAFQAFKNFYLTKHNGRKLSLSPNLGLADLKAVFYKPDASAPGGIREESKILTVTTYQMCVLMRFNNADQMTYAQLQKDTQIPDRDLKRALVSLAMAKASQRVLARTGEGREIEPADVFSVNDAFTSKLTRIRIQMVANRNTVNENEPERREIRRKVEDDRKHEIEAAIVRVMKARKRITHNELIAEVTRQLQSRFRPEPIGIKRRIESLMDRQYVKRDDDDTRVYHYVA</sequence>
<dbReference type="InterPro" id="IPR016159">
    <property type="entry name" value="Cullin_repeat-like_dom_sf"/>
</dbReference>
<feature type="domain" description="Cullin family profile" evidence="10">
    <location>
        <begin position="411"/>
        <end position="646"/>
    </location>
</feature>
<dbReference type="FunFam" id="1.20.1310.10:FF:000006">
    <property type="entry name" value="Cullin 3"/>
    <property type="match status" value="1"/>
</dbReference>
<dbReference type="Gene3D" id="1.10.10.10">
    <property type="entry name" value="Winged helix-like DNA-binding domain superfamily/Winged helix DNA-binding domain"/>
    <property type="match status" value="1"/>
</dbReference>
<dbReference type="PANTHER" id="PTHR11932">
    <property type="entry name" value="CULLIN"/>
    <property type="match status" value="1"/>
</dbReference>
<dbReference type="GO" id="GO:0006950">
    <property type="term" value="P:response to stress"/>
    <property type="evidence" value="ECO:0007669"/>
    <property type="project" value="UniProtKB-ARBA"/>
</dbReference>
<dbReference type="Pfam" id="PF26557">
    <property type="entry name" value="Cullin_AB"/>
    <property type="match status" value="1"/>
</dbReference>
<evidence type="ECO:0000256" key="3">
    <source>
        <dbReference type="ARBA" id="ARBA00006019"/>
    </source>
</evidence>
<evidence type="ECO:0000256" key="7">
    <source>
        <dbReference type="ARBA" id="ARBA00023242"/>
    </source>
</evidence>
<dbReference type="FunFam" id="1.20.1310.10:FF:000002">
    <property type="entry name" value="cullin-3 isoform X1"/>
    <property type="match status" value="1"/>
</dbReference>
<dbReference type="Gene3D" id="1.20.1310.10">
    <property type="entry name" value="Cullin Repeats"/>
    <property type="match status" value="4"/>
</dbReference>
<evidence type="ECO:0000259" key="10">
    <source>
        <dbReference type="PROSITE" id="PS50069"/>
    </source>
</evidence>
<dbReference type="InterPro" id="IPR019559">
    <property type="entry name" value="Cullin_neddylation_domain"/>
</dbReference>
<dbReference type="WBParaSite" id="Pan_g137.t1">
    <property type="protein sequence ID" value="Pan_g137.t1"/>
    <property type="gene ID" value="Pan_g137"/>
</dbReference>
<name>A0A7E4UXR2_PANRE</name>
<evidence type="ECO:0000256" key="4">
    <source>
        <dbReference type="ARBA" id="ARBA00022499"/>
    </source>
</evidence>
<dbReference type="InterPro" id="IPR036388">
    <property type="entry name" value="WH-like_DNA-bd_sf"/>
</dbReference>
<dbReference type="InterPro" id="IPR016158">
    <property type="entry name" value="Cullin_homology"/>
</dbReference>
<dbReference type="GO" id="GO:0000209">
    <property type="term" value="P:protein polyubiquitination"/>
    <property type="evidence" value="ECO:0007669"/>
    <property type="project" value="UniProtKB-ARBA"/>
</dbReference>
<dbReference type="InterPro" id="IPR001373">
    <property type="entry name" value="Cullin_N"/>
</dbReference>
<evidence type="ECO:0000256" key="5">
    <source>
        <dbReference type="ARBA" id="ARBA00022786"/>
    </source>
</evidence>
<dbReference type="SMART" id="SM00182">
    <property type="entry name" value="CULLIN"/>
    <property type="match status" value="1"/>
</dbReference>
<dbReference type="Pfam" id="PF00888">
    <property type="entry name" value="Cullin"/>
    <property type="match status" value="1"/>
</dbReference>
<dbReference type="GO" id="GO:0005634">
    <property type="term" value="C:nucleus"/>
    <property type="evidence" value="ECO:0007669"/>
    <property type="project" value="UniProtKB-SubCell"/>
</dbReference>
<keyword evidence="5" id="KW-0833">Ubl conjugation pathway</keyword>
<keyword evidence="11" id="KW-1185">Reference proteome</keyword>
<dbReference type="GO" id="GO:0080090">
    <property type="term" value="P:regulation of primary metabolic process"/>
    <property type="evidence" value="ECO:0007669"/>
    <property type="project" value="UniProtKB-ARBA"/>
</dbReference>
<proteinExistence type="inferred from homology"/>
<reference evidence="12" key="2">
    <citation type="submission" date="2020-10" db="UniProtKB">
        <authorList>
            <consortium name="WormBaseParasite"/>
        </authorList>
    </citation>
    <scope>IDENTIFICATION</scope>
</reference>
<dbReference type="AlphaFoldDB" id="A0A7E4UXR2"/>
<dbReference type="SMART" id="SM00884">
    <property type="entry name" value="Cullin_Nedd8"/>
    <property type="match status" value="1"/>
</dbReference>
<protein>
    <submittedName>
        <fullName evidence="12">CULLIN_2 domain-containing protein</fullName>
    </submittedName>
</protein>
<dbReference type="InterPro" id="IPR059120">
    <property type="entry name" value="Cullin-like_AB"/>
</dbReference>
<accession>A0A7E4UXR2</accession>
<dbReference type="GO" id="GO:0000278">
    <property type="term" value="P:mitotic cell cycle"/>
    <property type="evidence" value="ECO:0007669"/>
    <property type="project" value="UniProtKB-ARBA"/>
</dbReference>
<organism evidence="11 12">
    <name type="scientific">Panagrellus redivivus</name>
    <name type="common">Microworm</name>
    <dbReference type="NCBI Taxonomy" id="6233"/>
    <lineage>
        <taxon>Eukaryota</taxon>
        <taxon>Metazoa</taxon>
        <taxon>Ecdysozoa</taxon>
        <taxon>Nematoda</taxon>
        <taxon>Chromadorea</taxon>
        <taxon>Rhabditida</taxon>
        <taxon>Tylenchina</taxon>
        <taxon>Panagrolaimomorpha</taxon>
        <taxon>Panagrolaimoidea</taxon>
        <taxon>Panagrolaimidae</taxon>
        <taxon>Panagrellus</taxon>
    </lineage>
</organism>
<dbReference type="GO" id="GO:0043161">
    <property type="term" value="P:proteasome-mediated ubiquitin-dependent protein catabolic process"/>
    <property type="evidence" value="ECO:0007669"/>
    <property type="project" value="UniProtKB-ARBA"/>
</dbReference>
<comment type="pathway">
    <text evidence="2">Protein modification; protein ubiquitination.</text>
</comment>
<dbReference type="SUPFAM" id="SSF74788">
    <property type="entry name" value="Cullin repeat-like"/>
    <property type="match status" value="1"/>
</dbReference>
<dbReference type="GO" id="GO:0007165">
    <property type="term" value="P:signal transduction"/>
    <property type="evidence" value="ECO:0007669"/>
    <property type="project" value="UniProtKB-ARBA"/>
</dbReference>
<evidence type="ECO:0000313" key="12">
    <source>
        <dbReference type="WBParaSite" id="Pan_g137.t1"/>
    </source>
</evidence>
<keyword evidence="4" id="KW-1017">Isopeptide bond</keyword>
<keyword evidence="7" id="KW-0539">Nucleus</keyword>